<comment type="caution">
    <text evidence="1">The sequence shown here is derived from an EMBL/GenBank/DDBJ whole genome shotgun (WGS) entry which is preliminary data.</text>
</comment>
<dbReference type="EMBL" id="JAEPWM010000013">
    <property type="protein sequence ID" value="MBK6009029.1"/>
    <property type="molecule type" value="Genomic_DNA"/>
</dbReference>
<reference evidence="1" key="1">
    <citation type="journal article" date="2012" name="J. Microbiol. Biotechnol.">
        <title>Ramlibacter ginsenosidimutans sp. nov., with ginsenoside-converting activity.</title>
        <authorList>
            <person name="Wang L."/>
            <person name="An D.S."/>
            <person name="Kim S.G."/>
            <person name="Jin F.X."/>
            <person name="Kim S.C."/>
            <person name="Lee S.T."/>
            <person name="Im W.T."/>
        </authorList>
    </citation>
    <scope>NUCLEOTIDE SEQUENCE</scope>
    <source>
        <strain evidence="1">KACC 17527</strain>
    </source>
</reference>
<dbReference type="AlphaFoldDB" id="A0A934TWM4"/>
<reference evidence="1" key="2">
    <citation type="submission" date="2021-01" db="EMBL/GenBank/DDBJ databases">
        <authorList>
            <person name="Kang M."/>
        </authorList>
    </citation>
    <scope>NUCLEOTIDE SEQUENCE</scope>
    <source>
        <strain evidence="1">KACC 17527</strain>
    </source>
</reference>
<gene>
    <name evidence="1" type="ORF">JJB11_23265</name>
</gene>
<proteinExistence type="predicted"/>
<keyword evidence="2" id="KW-1185">Reference proteome</keyword>
<accession>A0A934TWM4</accession>
<sequence length="57" mass="6419">MTTSQVNGNQDATRQFRPQLAQGEPCLHGFAGPRAPPFLHNAPHHFDKDIPWRLISN</sequence>
<organism evidence="1 2">
    <name type="scientific">Ramlibacter ginsenosidimutans</name>
    <dbReference type="NCBI Taxonomy" id="502333"/>
    <lineage>
        <taxon>Bacteria</taxon>
        <taxon>Pseudomonadati</taxon>
        <taxon>Pseudomonadota</taxon>
        <taxon>Betaproteobacteria</taxon>
        <taxon>Burkholderiales</taxon>
        <taxon>Comamonadaceae</taxon>
        <taxon>Ramlibacter</taxon>
    </lineage>
</organism>
<evidence type="ECO:0000313" key="1">
    <source>
        <dbReference type="EMBL" id="MBK6009029.1"/>
    </source>
</evidence>
<dbReference type="Proteomes" id="UP000630528">
    <property type="component" value="Unassembled WGS sequence"/>
</dbReference>
<dbReference type="RefSeq" id="WP_201177225.1">
    <property type="nucleotide sequence ID" value="NZ_JAEPWM010000013.1"/>
</dbReference>
<evidence type="ECO:0000313" key="2">
    <source>
        <dbReference type="Proteomes" id="UP000630528"/>
    </source>
</evidence>
<name>A0A934TWM4_9BURK</name>
<protein>
    <submittedName>
        <fullName evidence="1">Uncharacterized protein</fullName>
    </submittedName>
</protein>